<dbReference type="InterPro" id="IPR036942">
    <property type="entry name" value="Beta-barrel_TonB_sf"/>
</dbReference>
<feature type="domain" description="TonB-dependent receptor-like beta-barrel" evidence="14">
    <location>
        <begin position="234"/>
        <end position="659"/>
    </location>
</feature>
<accession>A0ABY5TQL8</accession>
<evidence type="ECO:0000313" key="17">
    <source>
        <dbReference type="Proteomes" id="UP001059934"/>
    </source>
</evidence>
<sequence length="702" mass="77846">MNRYKIITPIPTLLAAALTVLSTPVISESVLPESAIEEIVVTSDFRDTTLLQTPASVTVFDSAAIAQRQARHLEQVLNLAPNVNFSSGASRGRFIQIRGIGERSQFIEPLNPSVGTLVDGIDFTGIAGAATTMDIAQIEILRGPQGTLYGANALAGLINLRSNQPSEQLQGNMQVSVGDYDTRTVSAAVGGPISESLGYRIAVQQHSSDGYIENDFLKRDDTNNIDELSFRSILDWQASDDLDLKLTLFHVDADNGYDAFSLDNTRNTLSDMPGHDRHQATAAAVESRWQGADNFEVISLVSFADNDLEYGYDEDWAFPDICTGEPCAGWEYNSTDNYSRQRDNATVDIKLVSEPEARILNGSSDWVVGIYWRDQDEQLLRQYTYAAGDFTSDFDTTNKALYAQLGTQLSESVTLISGLRVENRNATYTDSDSVAHSVDESLWGGRLALQYQITVDQMIYGLVSRGYKAGGVNSDPALAVQEREFDTELMWNFEAGIKGRWLDDRLQTQVAAFYQKRDDIQIKQSLVQSRDDSNAVDFTDYFGNAASGSNYGIEVEFNWLATESLAWFGSLGLLSAEYDIPLSVDLDSRQQAHAPDYQFALGGSYRVNDSLSVSVDVEGKDKFYLSSSHNEQTQSYELVNVRLNYELGGWDISIWGRNLTDKDVIVRGFGGFGNDPRKFYATEAYYQFGEPRIFGISGQYDF</sequence>
<feature type="domain" description="TonB-dependent receptor plug" evidence="15">
    <location>
        <begin position="51"/>
        <end position="156"/>
    </location>
</feature>
<keyword evidence="4" id="KW-0410">Iron transport</keyword>
<evidence type="ECO:0000256" key="11">
    <source>
        <dbReference type="ARBA" id="ARBA00023237"/>
    </source>
</evidence>
<feature type="signal peptide" evidence="13">
    <location>
        <begin position="1"/>
        <end position="27"/>
    </location>
</feature>
<dbReference type="PROSITE" id="PS01156">
    <property type="entry name" value="TONB_DEPENDENT_REC_2"/>
    <property type="match status" value="1"/>
</dbReference>
<protein>
    <submittedName>
        <fullName evidence="16">TonB-dependent receptor</fullName>
    </submittedName>
</protein>
<feature type="chain" id="PRO_5045936354" evidence="13">
    <location>
        <begin position="28"/>
        <end position="702"/>
    </location>
</feature>
<name>A0ABY5TQL8_9GAMM</name>
<evidence type="ECO:0000256" key="2">
    <source>
        <dbReference type="ARBA" id="ARBA00022448"/>
    </source>
</evidence>
<dbReference type="Proteomes" id="UP001059934">
    <property type="component" value="Chromosome"/>
</dbReference>
<evidence type="ECO:0000256" key="8">
    <source>
        <dbReference type="ARBA" id="ARBA00023065"/>
    </source>
</evidence>
<keyword evidence="17" id="KW-1185">Reference proteome</keyword>
<evidence type="ECO:0000256" key="3">
    <source>
        <dbReference type="ARBA" id="ARBA00022452"/>
    </source>
</evidence>
<reference evidence="16" key="1">
    <citation type="submission" date="2022-08" db="EMBL/GenBank/DDBJ databases">
        <title>Catabolic pathway analysis in culturable SAR92 clade bacteria reveals their overlooked roles in DMSP degradation in coastal seas.</title>
        <authorList>
            <person name="He X."/>
            <person name="Zhang X."/>
            <person name="Zhang Y."/>
        </authorList>
    </citation>
    <scope>NUCLEOTIDE SEQUENCE</scope>
    <source>
        <strain evidence="16">H455</strain>
    </source>
</reference>
<dbReference type="InterPro" id="IPR012910">
    <property type="entry name" value="Plug_dom"/>
</dbReference>
<gene>
    <name evidence="16" type="ORF">NYF23_10415</name>
</gene>
<evidence type="ECO:0000256" key="7">
    <source>
        <dbReference type="ARBA" id="ARBA00023004"/>
    </source>
</evidence>
<keyword evidence="8" id="KW-0406">Ion transport</keyword>
<dbReference type="InterPro" id="IPR039426">
    <property type="entry name" value="TonB-dep_rcpt-like"/>
</dbReference>
<evidence type="ECO:0000256" key="9">
    <source>
        <dbReference type="ARBA" id="ARBA00023077"/>
    </source>
</evidence>
<evidence type="ECO:0000259" key="15">
    <source>
        <dbReference type="Pfam" id="PF07715"/>
    </source>
</evidence>
<dbReference type="Pfam" id="PF00593">
    <property type="entry name" value="TonB_dep_Rec_b-barrel"/>
    <property type="match status" value="1"/>
</dbReference>
<dbReference type="EMBL" id="CP103416">
    <property type="protein sequence ID" value="UVW34424.1"/>
    <property type="molecule type" value="Genomic_DNA"/>
</dbReference>
<keyword evidence="6 13" id="KW-0732">Signal</keyword>
<keyword evidence="10 12" id="KW-0472">Membrane</keyword>
<keyword evidence="3" id="KW-1134">Transmembrane beta strand</keyword>
<evidence type="ECO:0000256" key="10">
    <source>
        <dbReference type="ARBA" id="ARBA00023136"/>
    </source>
</evidence>
<keyword evidence="7" id="KW-0408">Iron</keyword>
<dbReference type="InterPro" id="IPR000531">
    <property type="entry name" value="Beta-barrel_TonB"/>
</dbReference>
<dbReference type="PANTHER" id="PTHR32552:SF81">
    <property type="entry name" value="TONB-DEPENDENT OUTER MEMBRANE RECEPTOR"/>
    <property type="match status" value="1"/>
</dbReference>
<organism evidence="16 17">
    <name type="scientific">SAR92 clade bacterium H455</name>
    <dbReference type="NCBI Taxonomy" id="2974818"/>
    <lineage>
        <taxon>Bacteria</taxon>
        <taxon>Pseudomonadati</taxon>
        <taxon>Pseudomonadota</taxon>
        <taxon>Gammaproteobacteria</taxon>
        <taxon>Cellvibrionales</taxon>
        <taxon>Porticoccaceae</taxon>
        <taxon>SAR92 clade</taxon>
    </lineage>
</organism>
<keyword evidence="11" id="KW-0998">Cell outer membrane</keyword>
<dbReference type="SUPFAM" id="SSF56935">
    <property type="entry name" value="Porins"/>
    <property type="match status" value="1"/>
</dbReference>
<comment type="subcellular location">
    <subcellularLocation>
        <location evidence="1">Cell outer membrane</location>
        <topology evidence="1">Multi-pass membrane protein</topology>
    </subcellularLocation>
</comment>
<evidence type="ECO:0000256" key="1">
    <source>
        <dbReference type="ARBA" id="ARBA00004571"/>
    </source>
</evidence>
<dbReference type="Gene3D" id="2.40.170.20">
    <property type="entry name" value="TonB-dependent receptor, beta-barrel domain"/>
    <property type="match status" value="1"/>
</dbReference>
<proteinExistence type="inferred from homology"/>
<keyword evidence="2" id="KW-0813">Transport</keyword>
<evidence type="ECO:0000259" key="14">
    <source>
        <dbReference type="Pfam" id="PF00593"/>
    </source>
</evidence>
<dbReference type="Pfam" id="PF07715">
    <property type="entry name" value="Plug"/>
    <property type="match status" value="1"/>
</dbReference>
<keyword evidence="16" id="KW-0675">Receptor</keyword>
<evidence type="ECO:0000313" key="16">
    <source>
        <dbReference type="EMBL" id="UVW34424.1"/>
    </source>
</evidence>
<evidence type="ECO:0000256" key="13">
    <source>
        <dbReference type="SAM" id="SignalP"/>
    </source>
</evidence>
<evidence type="ECO:0000256" key="6">
    <source>
        <dbReference type="ARBA" id="ARBA00022729"/>
    </source>
</evidence>
<evidence type="ECO:0000256" key="12">
    <source>
        <dbReference type="RuleBase" id="RU003357"/>
    </source>
</evidence>
<keyword evidence="9 12" id="KW-0798">TonB box</keyword>
<evidence type="ECO:0000256" key="4">
    <source>
        <dbReference type="ARBA" id="ARBA00022496"/>
    </source>
</evidence>
<evidence type="ECO:0000256" key="5">
    <source>
        <dbReference type="ARBA" id="ARBA00022692"/>
    </source>
</evidence>
<dbReference type="InterPro" id="IPR010917">
    <property type="entry name" value="TonB_rcpt_CS"/>
</dbReference>
<dbReference type="PANTHER" id="PTHR32552">
    <property type="entry name" value="FERRICHROME IRON RECEPTOR-RELATED"/>
    <property type="match status" value="1"/>
</dbReference>
<comment type="similarity">
    <text evidence="12">Belongs to the TonB-dependent receptor family.</text>
</comment>
<keyword evidence="5" id="KW-0812">Transmembrane</keyword>